<sequence>MTTQTERSDPICVVSVCKDCREAVIFKYVKGDWTTSTGNPVMVTSGGPQNWGKPNIEWCSCGSDEPRHLCRVTNEELPGLEDKCEECEFRFACASSRIDIVFEGAK</sequence>
<name>A0A6M3L691_9ZZZZ</name>
<evidence type="ECO:0000313" key="1">
    <source>
        <dbReference type="EMBL" id="QJA90447.1"/>
    </source>
</evidence>
<reference evidence="1" key="1">
    <citation type="submission" date="2020-03" db="EMBL/GenBank/DDBJ databases">
        <title>The deep terrestrial virosphere.</title>
        <authorList>
            <person name="Holmfeldt K."/>
            <person name="Nilsson E."/>
            <person name="Simone D."/>
            <person name="Lopez-Fernandez M."/>
            <person name="Wu X."/>
            <person name="de Brujin I."/>
            <person name="Lundin D."/>
            <person name="Andersson A."/>
            <person name="Bertilsson S."/>
            <person name="Dopson M."/>
        </authorList>
    </citation>
    <scope>NUCLEOTIDE SEQUENCE</scope>
    <source>
        <strain evidence="1">MM415B02375</strain>
    </source>
</reference>
<gene>
    <name evidence="1" type="ORF">MM415B02375_0006</name>
</gene>
<organism evidence="1">
    <name type="scientific">viral metagenome</name>
    <dbReference type="NCBI Taxonomy" id="1070528"/>
    <lineage>
        <taxon>unclassified sequences</taxon>
        <taxon>metagenomes</taxon>
        <taxon>organismal metagenomes</taxon>
    </lineage>
</organism>
<dbReference type="AlphaFoldDB" id="A0A6M3L691"/>
<protein>
    <submittedName>
        <fullName evidence="1">Uncharacterized protein</fullName>
    </submittedName>
</protein>
<proteinExistence type="predicted"/>
<accession>A0A6M3L691</accession>
<dbReference type="EMBL" id="MT142913">
    <property type="protein sequence ID" value="QJA90447.1"/>
    <property type="molecule type" value="Genomic_DNA"/>
</dbReference>